<dbReference type="KEGG" id="maer:DAI18_00470"/>
<keyword evidence="3" id="KW-0597">Phosphoprotein</keyword>
<feature type="transmembrane region" description="Helical" evidence="9">
    <location>
        <begin position="30"/>
        <end position="52"/>
    </location>
</feature>
<dbReference type="CDD" id="cd00082">
    <property type="entry name" value="HisKA"/>
    <property type="match status" value="1"/>
</dbReference>
<evidence type="ECO:0000313" key="14">
    <source>
        <dbReference type="Proteomes" id="UP000244173"/>
    </source>
</evidence>
<evidence type="ECO:0000256" key="1">
    <source>
        <dbReference type="ARBA" id="ARBA00000085"/>
    </source>
</evidence>
<evidence type="ECO:0000256" key="2">
    <source>
        <dbReference type="ARBA" id="ARBA00012438"/>
    </source>
</evidence>
<dbReference type="PROSITE" id="PS50113">
    <property type="entry name" value="PAC"/>
    <property type="match status" value="1"/>
</dbReference>
<dbReference type="PROSITE" id="PS50109">
    <property type="entry name" value="HIS_KIN"/>
    <property type="match status" value="1"/>
</dbReference>
<dbReference type="SUPFAM" id="SSF55874">
    <property type="entry name" value="ATPase domain of HSP90 chaperone/DNA topoisomerase II/histidine kinase"/>
    <property type="match status" value="1"/>
</dbReference>
<dbReference type="CDD" id="cd00130">
    <property type="entry name" value="PAS"/>
    <property type="match status" value="1"/>
</dbReference>
<dbReference type="InterPro" id="IPR000014">
    <property type="entry name" value="PAS"/>
</dbReference>
<dbReference type="SMART" id="SM00091">
    <property type="entry name" value="PAS"/>
    <property type="match status" value="1"/>
</dbReference>
<dbReference type="InterPro" id="IPR036890">
    <property type="entry name" value="HATPase_C_sf"/>
</dbReference>
<dbReference type="EC" id="2.7.13.3" evidence="2"/>
<dbReference type="InterPro" id="IPR036097">
    <property type="entry name" value="HisK_dim/P_sf"/>
</dbReference>
<feature type="domain" description="PAC" evidence="12">
    <location>
        <begin position="383"/>
        <end position="435"/>
    </location>
</feature>
<reference evidence="13 14" key="1">
    <citation type="submission" date="2018-04" db="EMBL/GenBank/DDBJ databases">
        <title>Denitrifier Microvirgula.</title>
        <authorList>
            <person name="Anderson E."/>
            <person name="Jang J."/>
            <person name="Ishii S."/>
        </authorList>
    </citation>
    <scope>NUCLEOTIDE SEQUENCE [LARGE SCALE GENOMIC DNA]</scope>
    <source>
        <strain evidence="13 14">BE2.4</strain>
    </source>
</reference>
<dbReference type="Gene3D" id="1.10.287.130">
    <property type="match status" value="1"/>
</dbReference>
<dbReference type="PRINTS" id="PR00344">
    <property type="entry name" value="BCTRLSENSOR"/>
</dbReference>
<evidence type="ECO:0000259" key="11">
    <source>
        <dbReference type="PROSITE" id="PS50112"/>
    </source>
</evidence>
<accession>A0A2U3TH14</accession>
<dbReference type="Pfam" id="PF00989">
    <property type="entry name" value="PAS"/>
    <property type="match status" value="1"/>
</dbReference>
<dbReference type="InterPro" id="IPR004358">
    <property type="entry name" value="Sig_transdc_His_kin-like_C"/>
</dbReference>
<dbReference type="AlphaFoldDB" id="A0A2U3TH14"/>
<proteinExistence type="predicted"/>
<evidence type="ECO:0000256" key="3">
    <source>
        <dbReference type="ARBA" id="ARBA00022553"/>
    </source>
</evidence>
<evidence type="ECO:0000256" key="9">
    <source>
        <dbReference type="SAM" id="Phobius"/>
    </source>
</evidence>
<dbReference type="RefSeq" id="WP_051528667.1">
    <property type="nucleotide sequence ID" value="NZ_CP028519.1"/>
</dbReference>
<evidence type="ECO:0000256" key="6">
    <source>
        <dbReference type="ARBA" id="ARBA00022777"/>
    </source>
</evidence>
<dbReference type="InterPro" id="IPR000700">
    <property type="entry name" value="PAS-assoc_C"/>
</dbReference>
<keyword evidence="9" id="KW-1133">Transmembrane helix</keyword>
<name>A0A2U3TH14_9NEIS</name>
<dbReference type="PANTHER" id="PTHR43065">
    <property type="entry name" value="SENSOR HISTIDINE KINASE"/>
    <property type="match status" value="1"/>
</dbReference>
<evidence type="ECO:0000313" key="13">
    <source>
        <dbReference type="EMBL" id="AVY92688.1"/>
    </source>
</evidence>
<dbReference type="STRING" id="1122240.GCA_000620105_00808"/>
<gene>
    <name evidence="13" type="ORF">DAI18_00470</name>
</gene>
<protein>
    <recommendedName>
        <fullName evidence="2">histidine kinase</fullName>
        <ecNumber evidence="2">2.7.13.3</ecNumber>
    </recommendedName>
</protein>
<dbReference type="GO" id="GO:0005524">
    <property type="term" value="F:ATP binding"/>
    <property type="evidence" value="ECO:0007669"/>
    <property type="project" value="UniProtKB-KW"/>
</dbReference>
<organism evidence="13 14">
    <name type="scientific">Microvirgula aerodenitrificans</name>
    <dbReference type="NCBI Taxonomy" id="57480"/>
    <lineage>
        <taxon>Bacteria</taxon>
        <taxon>Pseudomonadati</taxon>
        <taxon>Pseudomonadota</taxon>
        <taxon>Betaproteobacteria</taxon>
        <taxon>Neisseriales</taxon>
        <taxon>Aquaspirillaceae</taxon>
        <taxon>Microvirgula</taxon>
    </lineage>
</organism>
<evidence type="ECO:0000256" key="5">
    <source>
        <dbReference type="ARBA" id="ARBA00022741"/>
    </source>
</evidence>
<dbReference type="Gene3D" id="3.30.565.10">
    <property type="entry name" value="Histidine kinase-like ATPase, C-terminal domain"/>
    <property type="match status" value="1"/>
</dbReference>
<keyword evidence="9" id="KW-0472">Membrane</keyword>
<keyword evidence="4" id="KW-0808">Transferase</keyword>
<keyword evidence="9" id="KW-0812">Transmembrane</keyword>
<dbReference type="SMART" id="SM00086">
    <property type="entry name" value="PAC"/>
    <property type="match status" value="1"/>
</dbReference>
<dbReference type="GO" id="GO:0006355">
    <property type="term" value="P:regulation of DNA-templated transcription"/>
    <property type="evidence" value="ECO:0007669"/>
    <property type="project" value="InterPro"/>
</dbReference>
<evidence type="ECO:0000256" key="7">
    <source>
        <dbReference type="ARBA" id="ARBA00022840"/>
    </source>
</evidence>
<dbReference type="Proteomes" id="UP000244173">
    <property type="component" value="Chromosome"/>
</dbReference>
<dbReference type="PANTHER" id="PTHR43065:SF10">
    <property type="entry name" value="PEROXIDE STRESS-ACTIVATED HISTIDINE KINASE MAK3"/>
    <property type="match status" value="1"/>
</dbReference>
<dbReference type="InterPro" id="IPR005467">
    <property type="entry name" value="His_kinase_dom"/>
</dbReference>
<dbReference type="Gene3D" id="3.30.450.20">
    <property type="entry name" value="PAS domain"/>
    <property type="match status" value="1"/>
</dbReference>
<dbReference type="OrthoDB" id="1931120at2"/>
<dbReference type="NCBIfam" id="TIGR00229">
    <property type="entry name" value="sensory_box"/>
    <property type="match status" value="1"/>
</dbReference>
<dbReference type="GO" id="GO:0000155">
    <property type="term" value="F:phosphorelay sensor kinase activity"/>
    <property type="evidence" value="ECO:0007669"/>
    <property type="project" value="InterPro"/>
</dbReference>
<evidence type="ECO:0000256" key="8">
    <source>
        <dbReference type="ARBA" id="ARBA00023012"/>
    </source>
</evidence>
<dbReference type="InterPro" id="IPR003594">
    <property type="entry name" value="HATPase_dom"/>
</dbReference>
<feature type="domain" description="Histidine kinase" evidence="10">
    <location>
        <begin position="566"/>
        <end position="780"/>
    </location>
</feature>
<dbReference type="InterPro" id="IPR001610">
    <property type="entry name" value="PAC"/>
</dbReference>
<evidence type="ECO:0000259" key="10">
    <source>
        <dbReference type="PROSITE" id="PS50109"/>
    </source>
</evidence>
<dbReference type="SUPFAM" id="SSF47384">
    <property type="entry name" value="Homodimeric domain of signal transducing histidine kinase"/>
    <property type="match status" value="1"/>
</dbReference>
<evidence type="ECO:0000256" key="4">
    <source>
        <dbReference type="ARBA" id="ARBA00022679"/>
    </source>
</evidence>
<comment type="catalytic activity">
    <reaction evidence="1">
        <text>ATP + protein L-histidine = ADP + protein N-phospho-L-histidine.</text>
        <dbReference type="EC" id="2.7.13.3"/>
    </reaction>
</comment>
<dbReference type="InterPro" id="IPR035965">
    <property type="entry name" value="PAS-like_dom_sf"/>
</dbReference>
<evidence type="ECO:0000259" key="12">
    <source>
        <dbReference type="PROSITE" id="PS50113"/>
    </source>
</evidence>
<sequence length="786" mass="88124">MPHASNQQPEKNKPRRWRPTFSLADSRGVVWLPTAALSVLLLVLGLLGAAVWRDWEDERRDTLIQDILWLEQAFRLRFDSLEEWSGMIGSEIAKRDMTESHFSAAAKLLIRENPEIARIERLDTDGHVRWHIGRFVDVPQQGGDKGGRYSLLDTLDVARRLTEPSYSDVYRLADHEPLVDLVAPIYIGKQFAGGIRLTFSLSQLLYHQVPWWIGQKYQISVVDLGGEVLATKFQLAERPGALSHEIEFTPPGHGLRLKATAYRVGVGMAMPVLGGVSLLLMALLVASLWKIRLDIKTRNRVERALRREMALRSAIENSMKNGLIAIDLSGRITRVNRALCDMLGVPAEMLVGQAPPYSFWPADRQADLDEMLTRIAEDRIPSLGFELLFERRNGGRFDVRLYLTPLVDEGGRQTGWLASFYDITEHKRKRMAVAAAQERLATVLNGLDAPVCVSRCVDRQLLFSNRAFEENMVRAEQDAPFCVVLPWPRDTRNDEDVIDCELTFPGSPRVYQIHRRRIEWVDGEAAWLGIYADITESKRLAERERQHAEKLQSTARLVTMGEMASTLAHEINQPLAVIATYSTGCLKKMDLPGFDREQLRAPLEKIAEQARRAGQIVHGIRGFVKKRAPQLAPVDINAVVESVLTLAGPVMRVQGVRLEASLSECRAADVDRVLIEQVLLNLVNNAVEAMRDAGIAKPMLSICTREAGSMVEVEVTDNGPGIAPELAEQLFMPFFTTKAEGMGIGLNICRSVIEYHRGEFELEPAPGGGCRFRFRLPVRLETAGVV</sequence>
<dbReference type="PROSITE" id="PS50112">
    <property type="entry name" value="PAS"/>
    <property type="match status" value="1"/>
</dbReference>
<dbReference type="SMART" id="SM00388">
    <property type="entry name" value="HisKA"/>
    <property type="match status" value="1"/>
</dbReference>
<dbReference type="InterPro" id="IPR013767">
    <property type="entry name" value="PAS_fold"/>
</dbReference>
<feature type="domain" description="PAS" evidence="11">
    <location>
        <begin position="307"/>
        <end position="379"/>
    </location>
</feature>
<dbReference type="SMART" id="SM00387">
    <property type="entry name" value="HATPase_c"/>
    <property type="match status" value="1"/>
</dbReference>
<dbReference type="EMBL" id="CP028519">
    <property type="protein sequence ID" value="AVY92688.1"/>
    <property type="molecule type" value="Genomic_DNA"/>
</dbReference>
<keyword evidence="8" id="KW-0902">Two-component regulatory system</keyword>
<dbReference type="Pfam" id="PF00512">
    <property type="entry name" value="HisKA"/>
    <property type="match status" value="1"/>
</dbReference>
<keyword evidence="14" id="KW-1185">Reference proteome</keyword>
<dbReference type="SUPFAM" id="SSF55785">
    <property type="entry name" value="PYP-like sensor domain (PAS domain)"/>
    <property type="match status" value="2"/>
</dbReference>
<keyword evidence="5" id="KW-0547">Nucleotide-binding</keyword>
<keyword evidence="6 13" id="KW-0418">Kinase</keyword>
<keyword evidence="7" id="KW-0067">ATP-binding</keyword>
<dbReference type="Pfam" id="PF02518">
    <property type="entry name" value="HATPase_c"/>
    <property type="match status" value="1"/>
</dbReference>
<dbReference type="InterPro" id="IPR003661">
    <property type="entry name" value="HisK_dim/P_dom"/>
</dbReference>
<feature type="transmembrane region" description="Helical" evidence="9">
    <location>
        <begin position="264"/>
        <end position="289"/>
    </location>
</feature>